<protein>
    <submittedName>
        <fullName evidence="4">Alanine racemase</fullName>
    </submittedName>
</protein>
<dbReference type="Gene3D" id="2.40.37.20">
    <property type="entry name" value="D-serine dehydratase-like domain"/>
    <property type="match status" value="1"/>
</dbReference>
<dbReference type="PANTHER" id="PTHR28004">
    <property type="entry name" value="ZGC:162816-RELATED"/>
    <property type="match status" value="1"/>
</dbReference>
<dbReference type="GO" id="GO:0036088">
    <property type="term" value="P:D-serine catabolic process"/>
    <property type="evidence" value="ECO:0007669"/>
    <property type="project" value="TreeGrafter"/>
</dbReference>
<dbReference type="CDD" id="cd06812">
    <property type="entry name" value="PLPDE_III_DSD_D-TA_like_1"/>
    <property type="match status" value="1"/>
</dbReference>
<dbReference type="GO" id="GO:0008721">
    <property type="term" value="F:D-serine ammonia-lyase activity"/>
    <property type="evidence" value="ECO:0007669"/>
    <property type="project" value="TreeGrafter"/>
</dbReference>
<dbReference type="Gene3D" id="3.20.20.10">
    <property type="entry name" value="Alanine racemase"/>
    <property type="match status" value="1"/>
</dbReference>
<dbReference type="RefSeq" id="WP_011881379.1">
    <property type="nucleotide sequence ID" value="NZ_CP013422.1"/>
</dbReference>
<name>A0A1B4LKG7_9BURK</name>
<dbReference type="AlphaFoldDB" id="A0A1B4LKG7"/>
<dbReference type="Pfam" id="PF01168">
    <property type="entry name" value="Ala_racemase_N"/>
    <property type="match status" value="1"/>
</dbReference>
<keyword evidence="2" id="KW-0456">Lyase</keyword>
<evidence type="ECO:0000313" key="4">
    <source>
        <dbReference type="EMBL" id="AOJ77634.1"/>
    </source>
</evidence>
<organism evidence="4 5">
    <name type="scientific">Burkholderia ubonensis</name>
    <dbReference type="NCBI Taxonomy" id="101571"/>
    <lineage>
        <taxon>Bacteria</taxon>
        <taxon>Pseudomonadati</taxon>
        <taxon>Pseudomonadota</taxon>
        <taxon>Betaproteobacteria</taxon>
        <taxon>Burkholderiales</taxon>
        <taxon>Burkholderiaceae</taxon>
        <taxon>Burkholderia</taxon>
        <taxon>Burkholderia cepacia complex</taxon>
    </lineage>
</organism>
<dbReference type="InterPro" id="IPR026956">
    <property type="entry name" value="D-ser_dehydrat-like_dom"/>
</dbReference>
<dbReference type="InterPro" id="IPR001608">
    <property type="entry name" value="Ala_racemase_N"/>
</dbReference>
<evidence type="ECO:0000256" key="2">
    <source>
        <dbReference type="ARBA" id="ARBA00023239"/>
    </source>
</evidence>
<dbReference type="InterPro" id="IPR051466">
    <property type="entry name" value="D-amino_acid_metab_enzyme"/>
</dbReference>
<evidence type="ECO:0000256" key="1">
    <source>
        <dbReference type="ARBA" id="ARBA00005323"/>
    </source>
</evidence>
<dbReference type="InterPro" id="IPR029066">
    <property type="entry name" value="PLP-binding_barrel"/>
</dbReference>
<dbReference type="InterPro" id="IPR042208">
    <property type="entry name" value="D-ser_dehydrat-like_sf"/>
</dbReference>
<evidence type="ECO:0000259" key="3">
    <source>
        <dbReference type="SMART" id="SM01119"/>
    </source>
</evidence>
<accession>A0A1B4LKG7</accession>
<comment type="similarity">
    <text evidence="1">Belongs to the DSD1 family.</text>
</comment>
<dbReference type="Pfam" id="PF14031">
    <property type="entry name" value="D-ser_dehydrat"/>
    <property type="match status" value="1"/>
</dbReference>
<dbReference type="PANTHER" id="PTHR28004:SF2">
    <property type="entry name" value="D-SERINE DEHYDRATASE"/>
    <property type="match status" value="1"/>
</dbReference>
<proteinExistence type="inferred from homology"/>
<sequence>MGIPTVTTPAALIDVDRMHANIARLHAHLDAFGVAFRPHVKTTKCQQVVDAQIAAGARGITVSTLKEAEQFFASGVRDIVYAVGMIPARLPQALALRRRGCDLKIVADSLHTAQAIAAFGREHGERFEVWIEIDVDGHRSGIRPDDDLLIDVGRTLAAGGMTLGGVLAHAGSSYEYDTHDALVAIAEQERARTVHAAQRLRAAGLPCDVVSIGSTPTALSAANLDGVTEVRAGVYVMFDLVMHNIGVCALSDIALSVLTTVIGHQEEKGWAIVDAGWMAMSRDRGTQRQARDFGYGQVCTEAGDALDGYLMSSANQEHGIVSRSGTPDPDIAKRFPIGTRLRILPNHACATGAQHPEYRALTRDGATQTWPRFYGW</sequence>
<dbReference type="SMART" id="SM01119">
    <property type="entry name" value="D-ser_dehydrat"/>
    <property type="match status" value="1"/>
</dbReference>
<evidence type="ECO:0000313" key="5">
    <source>
        <dbReference type="Proteomes" id="UP000243680"/>
    </source>
</evidence>
<gene>
    <name evidence="4" type="ORF">WJ35_21330</name>
</gene>
<dbReference type="SUPFAM" id="SSF51419">
    <property type="entry name" value="PLP-binding barrel"/>
    <property type="match status" value="1"/>
</dbReference>
<reference evidence="4 5" key="1">
    <citation type="submission" date="2015-12" db="EMBL/GenBank/DDBJ databases">
        <title>Diversity of Burkholderia near neighbor genomes.</title>
        <authorList>
            <person name="Sahl J."/>
            <person name="Wagner D."/>
            <person name="Keim P."/>
        </authorList>
    </citation>
    <scope>NUCLEOTIDE SEQUENCE [LARGE SCALE GENOMIC DNA]</scope>
    <source>
        <strain evidence="4 5">MSMB0783</strain>
    </source>
</reference>
<dbReference type="EMBL" id="CP013422">
    <property type="protein sequence ID" value="AOJ77634.1"/>
    <property type="molecule type" value="Genomic_DNA"/>
</dbReference>
<feature type="domain" description="D-serine dehydratase-like" evidence="3">
    <location>
        <begin position="254"/>
        <end position="362"/>
    </location>
</feature>
<dbReference type="Proteomes" id="UP000243680">
    <property type="component" value="Chromosome 2"/>
</dbReference>